<evidence type="ECO:0000313" key="7">
    <source>
        <dbReference type="EMBL" id="ABG60994.1"/>
    </source>
</evidence>
<dbReference type="PANTHER" id="PTHR30346">
    <property type="entry name" value="TRANSCRIPTIONAL DUAL REGULATOR HCAR-RELATED"/>
    <property type="match status" value="1"/>
</dbReference>
<dbReference type="SUPFAM" id="SSF53850">
    <property type="entry name" value="Periplasmic binding protein-like II"/>
    <property type="match status" value="1"/>
</dbReference>
<dbReference type="PRINTS" id="PR00039">
    <property type="entry name" value="HTHLYSR"/>
</dbReference>
<evidence type="ECO:0000313" key="8">
    <source>
        <dbReference type="Proteomes" id="UP000001822"/>
    </source>
</evidence>
<name>A0A6N4SWW4_CYTH3</name>
<keyword evidence="8" id="KW-1185">Reference proteome</keyword>
<dbReference type="GO" id="GO:0003677">
    <property type="term" value="F:DNA binding"/>
    <property type="evidence" value="ECO:0007669"/>
    <property type="project" value="UniProtKB-KW"/>
</dbReference>
<dbReference type="RefSeq" id="WP_011587099.1">
    <property type="nucleotide sequence ID" value="NC_008255.1"/>
</dbReference>
<dbReference type="Proteomes" id="UP000001822">
    <property type="component" value="Chromosome"/>
</dbReference>
<evidence type="ECO:0000256" key="3">
    <source>
        <dbReference type="ARBA" id="ARBA00023125"/>
    </source>
</evidence>
<dbReference type="OrthoDB" id="9803735at2"/>
<protein>
    <submittedName>
        <fullName evidence="7">Redox-sensitive transcriptional activator OxyR, LysR family</fullName>
    </submittedName>
</protein>
<evidence type="ECO:0000256" key="5">
    <source>
        <dbReference type="ARBA" id="ARBA00023163"/>
    </source>
</evidence>
<dbReference type="KEGG" id="chu:CHU_3761"/>
<dbReference type="InterPro" id="IPR005119">
    <property type="entry name" value="LysR_subst-bd"/>
</dbReference>
<dbReference type="InterPro" id="IPR036390">
    <property type="entry name" value="WH_DNA-bd_sf"/>
</dbReference>
<comment type="similarity">
    <text evidence="1">Belongs to the LysR transcriptional regulatory family.</text>
</comment>
<evidence type="ECO:0000256" key="4">
    <source>
        <dbReference type="ARBA" id="ARBA00023159"/>
    </source>
</evidence>
<dbReference type="PANTHER" id="PTHR30346:SF26">
    <property type="entry name" value="HYDROGEN PEROXIDE-INDUCIBLE GENES ACTIVATOR"/>
    <property type="match status" value="1"/>
</dbReference>
<dbReference type="GO" id="GO:0032993">
    <property type="term" value="C:protein-DNA complex"/>
    <property type="evidence" value="ECO:0007669"/>
    <property type="project" value="TreeGrafter"/>
</dbReference>
<keyword evidence="5" id="KW-0804">Transcription</keyword>
<keyword evidence="3" id="KW-0238">DNA-binding</keyword>
<reference evidence="7 8" key="1">
    <citation type="journal article" date="2007" name="Appl. Environ. Microbiol.">
        <title>Genome sequence of the cellulolytic gliding bacterium Cytophaga hutchinsonii.</title>
        <authorList>
            <person name="Xie G."/>
            <person name="Bruce D.C."/>
            <person name="Challacombe J.F."/>
            <person name="Chertkov O."/>
            <person name="Detter J.C."/>
            <person name="Gilna P."/>
            <person name="Han C.S."/>
            <person name="Lucas S."/>
            <person name="Misra M."/>
            <person name="Myers G.L."/>
            <person name="Richardson P."/>
            <person name="Tapia R."/>
            <person name="Thayer N."/>
            <person name="Thompson L.S."/>
            <person name="Brettin T.S."/>
            <person name="Henrissat B."/>
            <person name="Wilson D.B."/>
            <person name="McBride M.J."/>
        </authorList>
    </citation>
    <scope>NUCLEOTIDE SEQUENCE [LARGE SCALE GENOMIC DNA]</scope>
    <source>
        <strain evidence="8">ATCC 33406 / DSM 1761 / CIP 103989 / NBRC 15051 / NCIMB 9469 / D465</strain>
    </source>
</reference>
<dbReference type="EMBL" id="CP000383">
    <property type="protein sequence ID" value="ABG60994.1"/>
    <property type="molecule type" value="Genomic_DNA"/>
</dbReference>
<dbReference type="GO" id="GO:0003700">
    <property type="term" value="F:DNA-binding transcription factor activity"/>
    <property type="evidence" value="ECO:0007669"/>
    <property type="project" value="InterPro"/>
</dbReference>
<dbReference type="Gene3D" id="1.10.10.10">
    <property type="entry name" value="Winged helix-like DNA-binding domain superfamily/Winged helix DNA-binding domain"/>
    <property type="match status" value="1"/>
</dbReference>
<accession>A0A6N4SWW4</accession>
<keyword evidence="4" id="KW-0010">Activator</keyword>
<dbReference type="InterPro" id="IPR036388">
    <property type="entry name" value="WH-like_DNA-bd_sf"/>
</dbReference>
<dbReference type="PROSITE" id="PS50931">
    <property type="entry name" value="HTH_LYSR"/>
    <property type="match status" value="1"/>
</dbReference>
<proteinExistence type="inferred from homology"/>
<dbReference type="SUPFAM" id="SSF46785">
    <property type="entry name" value="Winged helix' DNA-binding domain"/>
    <property type="match status" value="1"/>
</dbReference>
<evidence type="ECO:0000256" key="2">
    <source>
        <dbReference type="ARBA" id="ARBA00023015"/>
    </source>
</evidence>
<dbReference type="Pfam" id="PF00126">
    <property type="entry name" value="HTH_1"/>
    <property type="match status" value="1"/>
</dbReference>
<evidence type="ECO:0000259" key="6">
    <source>
        <dbReference type="PROSITE" id="PS50931"/>
    </source>
</evidence>
<sequence length="314" mass="35655">MLAITLTQLEYIVAVDTYRHFVTASEKCFVTQPTLSMQIKKLEDDLGVIIFDRTKQPIVPTEIGVKIIEQARITLSAGKKIPELIKENSNTVSGELTIGIIPSLAPYLLPRFIGNFTQKYPQVKVKIIELMTEEIIFQLKKDTLDVGILVTPLNEAGVIETPLFYEKMVLYIHKDHPLAKKKALKATDIATPDLWLLSKGHCFRSQVMNLCSYQRSAQNELPFEYESGSLETLKKFVEKEGGFTLLPELAIDGTMKELNAKVRQFETVPLREVSLAYTRNYSKIRLLALLEDEIKKSIPKALLTKDRGNIVDWR</sequence>
<dbReference type="AlphaFoldDB" id="A0A6N4SWW4"/>
<dbReference type="InterPro" id="IPR000847">
    <property type="entry name" value="LysR_HTH_N"/>
</dbReference>
<dbReference type="Pfam" id="PF03466">
    <property type="entry name" value="LysR_substrate"/>
    <property type="match status" value="1"/>
</dbReference>
<keyword evidence="2" id="KW-0805">Transcription regulation</keyword>
<gene>
    <name evidence="7" type="primary">oxyR</name>
    <name evidence="7" type="ordered locus">CHU_3761</name>
</gene>
<dbReference type="Gene3D" id="3.40.190.10">
    <property type="entry name" value="Periplasmic binding protein-like II"/>
    <property type="match status" value="2"/>
</dbReference>
<feature type="domain" description="HTH lysR-type" evidence="6">
    <location>
        <begin position="4"/>
        <end position="61"/>
    </location>
</feature>
<organism evidence="7 8">
    <name type="scientific">Cytophaga hutchinsonii (strain ATCC 33406 / DSM 1761 / CIP 103989 / NBRC 15051 / NCIMB 9469 / D465)</name>
    <dbReference type="NCBI Taxonomy" id="269798"/>
    <lineage>
        <taxon>Bacteria</taxon>
        <taxon>Pseudomonadati</taxon>
        <taxon>Bacteroidota</taxon>
        <taxon>Cytophagia</taxon>
        <taxon>Cytophagales</taxon>
        <taxon>Cytophagaceae</taxon>
        <taxon>Cytophaga</taxon>
    </lineage>
</organism>
<evidence type="ECO:0000256" key="1">
    <source>
        <dbReference type="ARBA" id="ARBA00009437"/>
    </source>
</evidence>
<dbReference type="CDD" id="cd08411">
    <property type="entry name" value="PBP2_OxyR"/>
    <property type="match status" value="1"/>
</dbReference>